<evidence type="ECO:0000313" key="5">
    <source>
        <dbReference type="Proteomes" id="UP000199584"/>
    </source>
</evidence>
<dbReference type="InterPro" id="IPR036291">
    <property type="entry name" value="NAD(P)-bd_dom_sf"/>
</dbReference>
<reference evidence="5" key="1">
    <citation type="submission" date="2016-10" db="EMBL/GenBank/DDBJ databases">
        <authorList>
            <person name="Varghese N."/>
            <person name="Submissions S."/>
        </authorList>
    </citation>
    <scope>NUCLEOTIDE SEQUENCE [LARGE SCALE GENOMIC DNA]</scope>
    <source>
        <strain evidence="5">DSM 3669</strain>
    </source>
</reference>
<keyword evidence="5" id="KW-1185">Reference proteome</keyword>
<accession>A0A1I6E2X7</accession>
<evidence type="ECO:0000256" key="1">
    <source>
        <dbReference type="ARBA" id="ARBA00007430"/>
    </source>
</evidence>
<comment type="similarity">
    <text evidence="1">Belongs to the polysaccharide synthase family.</text>
</comment>
<evidence type="ECO:0000313" key="4">
    <source>
        <dbReference type="EMBL" id="SFR12056.1"/>
    </source>
</evidence>
<keyword evidence="2" id="KW-0472">Membrane</keyword>
<dbReference type="PANTHER" id="PTHR43318">
    <property type="entry name" value="UDP-N-ACETYLGLUCOSAMINE 4,6-DEHYDRATASE"/>
    <property type="match status" value="1"/>
</dbReference>
<feature type="transmembrane region" description="Helical" evidence="2">
    <location>
        <begin position="72"/>
        <end position="94"/>
    </location>
</feature>
<dbReference type="RefSeq" id="WP_092485511.1">
    <property type="nucleotide sequence ID" value="NZ_FOYM01000024.1"/>
</dbReference>
<feature type="domain" description="Polysaccharide biosynthesis protein CapD-like" evidence="3">
    <location>
        <begin position="279"/>
        <end position="562"/>
    </location>
</feature>
<feature type="transmembrane region" description="Helical" evidence="2">
    <location>
        <begin position="140"/>
        <end position="157"/>
    </location>
</feature>
<keyword evidence="2" id="KW-1133">Transmembrane helix</keyword>
<dbReference type="EMBL" id="FOYM01000024">
    <property type="protein sequence ID" value="SFR12056.1"/>
    <property type="molecule type" value="Genomic_DNA"/>
</dbReference>
<dbReference type="CDD" id="cd05237">
    <property type="entry name" value="UDP_invert_4-6DH_SDR_e"/>
    <property type="match status" value="1"/>
</dbReference>
<dbReference type="AlphaFoldDB" id="A0A1I6E2X7"/>
<dbReference type="Pfam" id="PF02719">
    <property type="entry name" value="Polysacc_synt_2"/>
    <property type="match status" value="1"/>
</dbReference>
<name>A0A1I6E2X7_9FIRM</name>
<feature type="transmembrane region" description="Helical" evidence="2">
    <location>
        <begin position="12"/>
        <end position="33"/>
    </location>
</feature>
<dbReference type="InterPro" id="IPR051203">
    <property type="entry name" value="Polysaccharide_Synthase-Rel"/>
</dbReference>
<feature type="transmembrane region" description="Helical" evidence="2">
    <location>
        <begin position="100"/>
        <end position="120"/>
    </location>
</feature>
<dbReference type="Gene3D" id="3.40.50.720">
    <property type="entry name" value="NAD(P)-binding Rossmann-like Domain"/>
    <property type="match status" value="2"/>
</dbReference>
<dbReference type="PANTHER" id="PTHR43318:SF1">
    <property type="entry name" value="POLYSACCHARIDE BIOSYNTHESIS PROTEIN EPSC-RELATED"/>
    <property type="match status" value="1"/>
</dbReference>
<protein>
    <submittedName>
        <fullName evidence="4">NDP-sugar epimerase, includes UDP-GlcNAc-inverting 4,6-dehydratase FlaA1 and capsular polysaccharide biosynthesis protein EpsC</fullName>
    </submittedName>
</protein>
<evidence type="ECO:0000256" key="2">
    <source>
        <dbReference type="SAM" id="Phobius"/>
    </source>
</evidence>
<sequence length="606" mass="66591">MKSKMTMLLKIAIDLIAVNTALNMMLALSGVFIPEREVFWALHLMASMIVVGIFYIQEIYHRLWQFAGLRDYMVLINGVAGYVLTFYFGCNVLFSISLPPLAVIAMICVTGFLAGGWRLAWRIIREFSGNRKTVQKVRPTLIVGAGGAGSLVARTLLDNRSMLRPKGFVDDDQAKQGMRLMGLPILGTRRDIPELVNRLKIEEIIIAIPSAGGSEIKEIVELSRNTPARLKILPSVFQMIGGKIPEEQIRDIQVEDLLKRKPVKLNIEIIGGYITGHVVLVTGAGGSVGAELCVQLAGYNPASLVLLGKGENSIYEIEARLAAGFPRLKIFSEIVDVRDYPRISRIFQRYKPAVVFHAAAHKHVPLMEKSPSEAFKNNVLGTCAVARAALLNGVKTFVLISTDKAVNCTSVMGATKQLAERIVREYNEQGDTRFAAVRFGNVLDSRGSVIPLFKKQIAAGGPVTVTHPDMVRYFMTIPEAAQLVIEAGGIAKGGEIFVLDMGEPVKIVDLALNMIKLSGYRPEKDIAIKFTGIRPGEKLYEELFGADETVVETQHEKILMAQPADAQGNILEFIAQLTEEDINEDIKVLGIIKKFVTIYNAEGGLN</sequence>
<proteinExistence type="inferred from homology"/>
<dbReference type="InterPro" id="IPR003869">
    <property type="entry name" value="Polysac_CapD-like"/>
</dbReference>
<gene>
    <name evidence="4" type="ORF">SAMN05660706_12435</name>
</gene>
<dbReference type="Proteomes" id="UP000199584">
    <property type="component" value="Unassembled WGS sequence"/>
</dbReference>
<dbReference type="SUPFAM" id="SSF51735">
    <property type="entry name" value="NAD(P)-binding Rossmann-fold domains"/>
    <property type="match status" value="2"/>
</dbReference>
<keyword evidence="2" id="KW-0812">Transmembrane</keyword>
<evidence type="ECO:0000259" key="3">
    <source>
        <dbReference type="Pfam" id="PF02719"/>
    </source>
</evidence>
<organism evidence="4 5">
    <name type="scientific">Desulfoscipio geothermicus DSM 3669</name>
    <dbReference type="NCBI Taxonomy" id="1121426"/>
    <lineage>
        <taxon>Bacteria</taxon>
        <taxon>Bacillati</taxon>
        <taxon>Bacillota</taxon>
        <taxon>Clostridia</taxon>
        <taxon>Eubacteriales</taxon>
        <taxon>Desulfallaceae</taxon>
        <taxon>Desulfoscipio</taxon>
    </lineage>
</organism>
<dbReference type="OrthoDB" id="9803111at2"/>
<feature type="transmembrane region" description="Helical" evidence="2">
    <location>
        <begin position="39"/>
        <end position="60"/>
    </location>
</feature>
<dbReference type="Pfam" id="PF13727">
    <property type="entry name" value="CoA_binding_3"/>
    <property type="match status" value="1"/>
</dbReference>
<dbReference type="STRING" id="39060.SAMN05660706_12435"/>